<protein>
    <submittedName>
        <fullName evidence="2">Craniofacial development protein 2</fullName>
    </submittedName>
</protein>
<dbReference type="AlphaFoldDB" id="A0A914UQ89"/>
<sequence>MFNTRTVSTETDLANIKEKNNIKCDILGLSETRQQKELHACWKDGSTVALGVGEEQRRVEGISFIILQEWSKYIDHLDVSNLCIGILMLTLPKQRTLHIVQTYAPTSAAEDEEVERFYEELEEAINTHFTYLIVMGDFNAKVGC</sequence>
<proteinExistence type="predicted"/>
<dbReference type="Gene3D" id="3.60.10.10">
    <property type="entry name" value="Endonuclease/exonuclease/phosphatase"/>
    <property type="match status" value="1"/>
</dbReference>
<dbReference type="InterPro" id="IPR036691">
    <property type="entry name" value="Endo/exonu/phosph_ase_sf"/>
</dbReference>
<reference evidence="2" key="1">
    <citation type="submission" date="2022-11" db="UniProtKB">
        <authorList>
            <consortium name="WormBaseParasite"/>
        </authorList>
    </citation>
    <scope>IDENTIFICATION</scope>
</reference>
<keyword evidence="1" id="KW-1185">Reference proteome</keyword>
<name>A0A914UQ89_9BILA</name>
<dbReference type="Proteomes" id="UP000887566">
    <property type="component" value="Unplaced"/>
</dbReference>
<organism evidence="1 2">
    <name type="scientific">Plectus sambesii</name>
    <dbReference type="NCBI Taxonomy" id="2011161"/>
    <lineage>
        <taxon>Eukaryota</taxon>
        <taxon>Metazoa</taxon>
        <taxon>Ecdysozoa</taxon>
        <taxon>Nematoda</taxon>
        <taxon>Chromadorea</taxon>
        <taxon>Plectida</taxon>
        <taxon>Plectina</taxon>
        <taxon>Plectoidea</taxon>
        <taxon>Plectidae</taxon>
        <taxon>Plectus</taxon>
    </lineage>
</organism>
<evidence type="ECO:0000313" key="1">
    <source>
        <dbReference type="Proteomes" id="UP000887566"/>
    </source>
</evidence>
<dbReference type="SUPFAM" id="SSF56219">
    <property type="entry name" value="DNase I-like"/>
    <property type="match status" value="1"/>
</dbReference>
<accession>A0A914UQ89</accession>
<evidence type="ECO:0000313" key="2">
    <source>
        <dbReference type="WBParaSite" id="PSAMB.scaffold11380size3392.g34094.t1"/>
    </source>
</evidence>
<dbReference type="WBParaSite" id="PSAMB.scaffold11380size3392.g34094.t1">
    <property type="protein sequence ID" value="PSAMB.scaffold11380size3392.g34094.t1"/>
    <property type="gene ID" value="PSAMB.scaffold11380size3392.g34094"/>
</dbReference>